<dbReference type="SUPFAM" id="SSF57850">
    <property type="entry name" value="RING/U-box"/>
    <property type="match status" value="1"/>
</dbReference>
<dbReference type="PANTHER" id="PTHR25465:SF5">
    <property type="entry name" value="E3 UBIQUITIN_ISG15 LIGASE TRIM25-RELATED"/>
    <property type="match status" value="1"/>
</dbReference>
<dbReference type="OMA" id="MATPHEM"/>
<dbReference type="InterPro" id="IPR017907">
    <property type="entry name" value="Znf_RING_CS"/>
</dbReference>
<dbReference type="Pfam" id="PF15227">
    <property type="entry name" value="zf-C3HC4_4"/>
    <property type="match status" value="1"/>
</dbReference>
<dbReference type="PROSITE" id="PS00518">
    <property type="entry name" value="ZF_RING_1"/>
    <property type="match status" value="1"/>
</dbReference>
<dbReference type="InterPro" id="IPR013083">
    <property type="entry name" value="Znf_RING/FYVE/PHD"/>
</dbReference>
<keyword evidence="7" id="KW-1185">Reference proteome</keyword>
<evidence type="ECO:0000256" key="1">
    <source>
        <dbReference type="ARBA" id="ARBA00022723"/>
    </source>
</evidence>
<evidence type="ECO:0000313" key="7">
    <source>
        <dbReference type="Proteomes" id="UP000265020"/>
    </source>
</evidence>
<name>A0A3Q2GQH5_CYPVA</name>
<accession>A0A3Q2GQH5</accession>
<protein>
    <recommendedName>
        <fullName evidence="5">RING-type domain-containing protein</fullName>
    </recommendedName>
</protein>
<dbReference type="Gene3D" id="3.30.40.10">
    <property type="entry name" value="Zinc/RING finger domain, C3HC4 (zinc finger)"/>
    <property type="match status" value="1"/>
</dbReference>
<dbReference type="PROSITE" id="PS50089">
    <property type="entry name" value="ZF_RING_2"/>
    <property type="match status" value="1"/>
</dbReference>
<dbReference type="Ensembl" id="ENSCVAT00000032597.1">
    <property type="protein sequence ID" value="ENSCVAP00000031800.1"/>
    <property type="gene ID" value="ENSCVAG00000021342.1"/>
</dbReference>
<proteinExistence type="predicted"/>
<dbReference type="Proteomes" id="UP000265020">
    <property type="component" value="Unassembled WGS sequence"/>
</dbReference>
<dbReference type="GO" id="GO:0008270">
    <property type="term" value="F:zinc ion binding"/>
    <property type="evidence" value="ECO:0007669"/>
    <property type="project" value="UniProtKB-KW"/>
</dbReference>
<reference evidence="6" key="1">
    <citation type="submission" date="2025-08" db="UniProtKB">
        <authorList>
            <consortium name="Ensembl"/>
        </authorList>
    </citation>
    <scope>IDENTIFICATION</scope>
</reference>
<dbReference type="InterPro" id="IPR001841">
    <property type="entry name" value="Znf_RING"/>
</dbReference>
<evidence type="ECO:0000256" key="2">
    <source>
        <dbReference type="ARBA" id="ARBA00022771"/>
    </source>
</evidence>
<keyword evidence="2 4" id="KW-0863">Zinc-finger</keyword>
<evidence type="ECO:0000256" key="3">
    <source>
        <dbReference type="ARBA" id="ARBA00022833"/>
    </source>
</evidence>
<dbReference type="AlphaFoldDB" id="A0A3Q2GQH5"/>
<organism evidence="6 7">
    <name type="scientific">Cyprinodon variegatus</name>
    <name type="common">Sheepshead minnow</name>
    <dbReference type="NCBI Taxonomy" id="28743"/>
    <lineage>
        <taxon>Eukaryota</taxon>
        <taxon>Metazoa</taxon>
        <taxon>Chordata</taxon>
        <taxon>Craniata</taxon>
        <taxon>Vertebrata</taxon>
        <taxon>Euteleostomi</taxon>
        <taxon>Actinopterygii</taxon>
        <taxon>Neopterygii</taxon>
        <taxon>Teleostei</taxon>
        <taxon>Neoteleostei</taxon>
        <taxon>Acanthomorphata</taxon>
        <taxon>Ovalentaria</taxon>
        <taxon>Atherinomorphae</taxon>
        <taxon>Cyprinodontiformes</taxon>
        <taxon>Cyprinodontidae</taxon>
        <taxon>Cyprinodon</taxon>
    </lineage>
</organism>
<dbReference type="SMART" id="SM00184">
    <property type="entry name" value="RING"/>
    <property type="match status" value="1"/>
</dbReference>
<keyword evidence="1" id="KW-0479">Metal-binding</keyword>
<evidence type="ECO:0000313" key="6">
    <source>
        <dbReference type="Ensembl" id="ENSCVAP00000031800.1"/>
    </source>
</evidence>
<keyword evidence="3" id="KW-0862">Zinc</keyword>
<evidence type="ECO:0000259" key="5">
    <source>
        <dbReference type="PROSITE" id="PS50089"/>
    </source>
</evidence>
<dbReference type="GeneTree" id="ENSGT01150000286922"/>
<evidence type="ECO:0000256" key="4">
    <source>
        <dbReference type="PROSITE-ProRule" id="PRU00175"/>
    </source>
</evidence>
<reference evidence="6" key="2">
    <citation type="submission" date="2025-09" db="UniProtKB">
        <authorList>
            <consortium name="Ensembl"/>
        </authorList>
    </citation>
    <scope>IDENTIFICATION</scope>
</reference>
<sequence length="91" mass="10233">MAQKGAELDQVSFSCSICLDLPKDPVTIPCGHSYCMKCIENFWDEEDKKGVHSCPQCRLTFKPRPTLVKSIMLATPMATPHEMEKRKGKSC</sequence>
<dbReference type="InterPro" id="IPR051051">
    <property type="entry name" value="E3_ubiq-ligase_TRIM/RNF"/>
</dbReference>
<feature type="domain" description="RING-type" evidence="5">
    <location>
        <begin position="15"/>
        <end position="58"/>
    </location>
</feature>
<dbReference type="PANTHER" id="PTHR25465">
    <property type="entry name" value="B-BOX DOMAIN CONTAINING"/>
    <property type="match status" value="1"/>
</dbReference>